<keyword evidence="3" id="KW-1185">Reference proteome</keyword>
<proteinExistence type="predicted"/>
<name>A0AAW0GLF9_9APHY</name>
<reference evidence="2 3" key="1">
    <citation type="submission" date="2022-09" db="EMBL/GenBank/DDBJ databases">
        <authorList>
            <person name="Palmer J.M."/>
        </authorList>
    </citation>
    <scope>NUCLEOTIDE SEQUENCE [LARGE SCALE GENOMIC DNA]</scope>
    <source>
        <strain evidence="2 3">DSM 7382</strain>
    </source>
</reference>
<evidence type="ECO:0000256" key="1">
    <source>
        <dbReference type="SAM" id="SignalP"/>
    </source>
</evidence>
<dbReference type="Proteomes" id="UP001385951">
    <property type="component" value="Unassembled WGS sequence"/>
</dbReference>
<organism evidence="2 3">
    <name type="scientific">Cerrena zonata</name>
    <dbReference type="NCBI Taxonomy" id="2478898"/>
    <lineage>
        <taxon>Eukaryota</taxon>
        <taxon>Fungi</taxon>
        <taxon>Dikarya</taxon>
        <taxon>Basidiomycota</taxon>
        <taxon>Agaricomycotina</taxon>
        <taxon>Agaricomycetes</taxon>
        <taxon>Polyporales</taxon>
        <taxon>Cerrenaceae</taxon>
        <taxon>Cerrena</taxon>
    </lineage>
</organism>
<dbReference type="AlphaFoldDB" id="A0AAW0GLF9"/>
<sequence>MRISLSNLLISLTAVALSVNAMPTIGTRADSALDISVRDVGSDEGPQVAIILTVTLHHTSDVVDSTM</sequence>
<gene>
    <name evidence="2" type="ORF">QCA50_004395</name>
</gene>
<protein>
    <submittedName>
        <fullName evidence="2">Uncharacterized protein</fullName>
    </submittedName>
</protein>
<accession>A0AAW0GLF9</accession>
<feature type="chain" id="PRO_5043754506" evidence="1">
    <location>
        <begin position="22"/>
        <end position="67"/>
    </location>
</feature>
<comment type="caution">
    <text evidence="2">The sequence shown here is derived from an EMBL/GenBank/DDBJ whole genome shotgun (WGS) entry which is preliminary data.</text>
</comment>
<dbReference type="EMBL" id="JASBNA010000004">
    <property type="protein sequence ID" value="KAK7692762.1"/>
    <property type="molecule type" value="Genomic_DNA"/>
</dbReference>
<feature type="signal peptide" evidence="1">
    <location>
        <begin position="1"/>
        <end position="21"/>
    </location>
</feature>
<evidence type="ECO:0000313" key="3">
    <source>
        <dbReference type="Proteomes" id="UP001385951"/>
    </source>
</evidence>
<keyword evidence="1" id="KW-0732">Signal</keyword>
<evidence type="ECO:0000313" key="2">
    <source>
        <dbReference type="EMBL" id="KAK7692762.1"/>
    </source>
</evidence>